<dbReference type="EMBL" id="JAPDDP010000011">
    <property type="protein sequence ID" value="MDA0180333.1"/>
    <property type="molecule type" value="Genomic_DNA"/>
</dbReference>
<evidence type="ECO:0000313" key="1">
    <source>
        <dbReference type="EMBL" id="MDA0180333.1"/>
    </source>
</evidence>
<protein>
    <submittedName>
        <fullName evidence="1">Uncharacterized protein</fullName>
    </submittedName>
</protein>
<dbReference type="AlphaFoldDB" id="A0A9X3S7J2"/>
<dbReference type="InterPro" id="IPR012347">
    <property type="entry name" value="Ferritin-like"/>
</dbReference>
<sequence>MSKWQSEHGVRTSLRELRDSQDADQTLQNLLRALTLNLELRARYRVFEFEAAQDGHEETARLFRELRESAGDQIAGLMSGLRERLGQDMTSTEGIA</sequence>
<dbReference type="Proteomes" id="UP001147653">
    <property type="component" value="Unassembled WGS sequence"/>
</dbReference>
<gene>
    <name evidence="1" type="ORF">OJ997_08500</name>
</gene>
<dbReference type="Gene3D" id="1.20.1260.10">
    <property type="match status" value="1"/>
</dbReference>
<name>A0A9X3S7J2_9ACTN</name>
<evidence type="ECO:0000313" key="2">
    <source>
        <dbReference type="Proteomes" id="UP001147653"/>
    </source>
</evidence>
<keyword evidence="2" id="KW-1185">Reference proteome</keyword>
<proteinExistence type="predicted"/>
<dbReference type="RefSeq" id="WP_270024641.1">
    <property type="nucleotide sequence ID" value="NZ_JAPDDP010000011.1"/>
</dbReference>
<reference evidence="1" key="1">
    <citation type="submission" date="2022-10" db="EMBL/GenBank/DDBJ databases">
        <title>The WGS of Solirubrobacter phytolaccae KCTC 29190.</title>
        <authorList>
            <person name="Jiang Z."/>
        </authorList>
    </citation>
    <scope>NUCLEOTIDE SEQUENCE</scope>
    <source>
        <strain evidence="1">KCTC 29190</strain>
    </source>
</reference>
<organism evidence="1 2">
    <name type="scientific">Solirubrobacter phytolaccae</name>
    <dbReference type="NCBI Taxonomy" id="1404360"/>
    <lineage>
        <taxon>Bacteria</taxon>
        <taxon>Bacillati</taxon>
        <taxon>Actinomycetota</taxon>
        <taxon>Thermoleophilia</taxon>
        <taxon>Solirubrobacterales</taxon>
        <taxon>Solirubrobacteraceae</taxon>
        <taxon>Solirubrobacter</taxon>
    </lineage>
</organism>
<comment type="caution">
    <text evidence="1">The sequence shown here is derived from an EMBL/GenBank/DDBJ whole genome shotgun (WGS) entry which is preliminary data.</text>
</comment>
<accession>A0A9X3S7J2</accession>